<dbReference type="RefSeq" id="WP_340240766.1">
    <property type="nucleotide sequence ID" value="NZ_JBBEWC010000025.1"/>
</dbReference>
<accession>A0ABW5JBW6</accession>
<dbReference type="Pfam" id="PF05830">
    <property type="entry name" value="NodZ"/>
    <property type="match status" value="1"/>
</dbReference>
<reference evidence="2" key="1">
    <citation type="journal article" date="2019" name="Int. J. Syst. Evol. Microbiol.">
        <title>The Global Catalogue of Microorganisms (GCM) 10K type strain sequencing project: providing services to taxonomists for standard genome sequencing and annotation.</title>
        <authorList>
            <consortium name="The Broad Institute Genomics Platform"/>
            <consortium name="The Broad Institute Genome Sequencing Center for Infectious Disease"/>
            <person name="Wu L."/>
            <person name="Ma J."/>
        </authorList>
    </citation>
    <scope>NUCLEOTIDE SEQUENCE [LARGE SCALE GENOMIC DNA]</scope>
    <source>
        <strain evidence="2">KCTC 52344</strain>
    </source>
</reference>
<keyword evidence="2" id="KW-1185">Reference proteome</keyword>
<dbReference type="Gene3D" id="3.40.50.11350">
    <property type="match status" value="1"/>
</dbReference>
<dbReference type="InterPro" id="IPR008716">
    <property type="entry name" value="NodZ"/>
</dbReference>
<dbReference type="PANTHER" id="PTHR13132:SF29">
    <property type="entry name" value="ALPHA-(1,6)-FUCOSYLTRANSFERASE"/>
    <property type="match status" value="1"/>
</dbReference>
<organism evidence="1 2">
    <name type="scientific">Emticicia soli</name>
    <dbReference type="NCBI Taxonomy" id="2027878"/>
    <lineage>
        <taxon>Bacteria</taxon>
        <taxon>Pseudomonadati</taxon>
        <taxon>Bacteroidota</taxon>
        <taxon>Cytophagia</taxon>
        <taxon>Cytophagales</taxon>
        <taxon>Leadbetterellaceae</taxon>
        <taxon>Emticicia</taxon>
    </lineage>
</organism>
<evidence type="ECO:0000313" key="1">
    <source>
        <dbReference type="EMBL" id="MFD2523291.1"/>
    </source>
</evidence>
<comment type="caution">
    <text evidence="1">The sequence shown here is derived from an EMBL/GenBank/DDBJ whole genome shotgun (WGS) entry which is preliminary data.</text>
</comment>
<name>A0ABW5JBW6_9BACT</name>
<dbReference type="Proteomes" id="UP001597510">
    <property type="component" value="Unassembled WGS sequence"/>
</dbReference>
<dbReference type="PANTHER" id="PTHR13132">
    <property type="entry name" value="ALPHA- 1,6 -FUCOSYLTRANSFERASE"/>
    <property type="match status" value="1"/>
</dbReference>
<gene>
    <name evidence="1" type="ORF">ACFSR2_20505</name>
</gene>
<proteinExistence type="predicted"/>
<protein>
    <submittedName>
        <fullName evidence="1">Nodulation protein NodZ</fullName>
    </submittedName>
</protein>
<sequence>MNEFKRHIICEKDVGLFSLIQQVIAHIPFALANGAYPVAFFGNRCCYWTSNGYQAKTNVWEYYFEPLLNKPDKNIIEPELSKHLINYPPDFKSKGYFWNTETFVSNNFGHHKYFRAQALQIPYKWKDPDTLTRQKAYRIIQQYIRPRHYITQKVNHFFEAYMQNQSVVGVHIRASDVSDLKTEYNLFRRYSYSPQNYIKAIENIRKRTPNTKFFVATDSRNALNLLIEKFPGQVIYYSSIFQTSDQVTGTGAMGWKMPAYLTHDSQNAAKNGEEAIIDYLLLSKCSYLIHNGSGLARTVLLNVPDMPHQNLHSFAKYLGKVLNPLSLEIFYLGRISLQKGLWRLIAIAKKIIR</sequence>
<dbReference type="EMBL" id="JBHULC010000032">
    <property type="protein sequence ID" value="MFD2523291.1"/>
    <property type="molecule type" value="Genomic_DNA"/>
</dbReference>
<evidence type="ECO:0000313" key="2">
    <source>
        <dbReference type="Proteomes" id="UP001597510"/>
    </source>
</evidence>